<protein>
    <submittedName>
        <fullName evidence="1">Uncharacterized protein</fullName>
    </submittedName>
</protein>
<organism evidence="1 2">
    <name type="scientific">Aeromonas veronii</name>
    <dbReference type="NCBI Taxonomy" id="654"/>
    <lineage>
        <taxon>Bacteria</taxon>
        <taxon>Pseudomonadati</taxon>
        <taxon>Pseudomonadota</taxon>
        <taxon>Gammaproteobacteria</taxon>
        <taxon>Aeromonadales</taxon>
        <taxon>Aeromonadaceae</taxon>
        <taxon>Aeromonas</taxon>
    </lineage>
</organism>
<dbReference type="Proteomes" id="UP000241986">
    <property type="component" value="Unassembled WGS sequence"/>
</dbReference>
<dbReference type="RefSeq" id="WP_107685221.1">
    <property type="nucleotide sequence ID" value="NZ_PZKL01000060.1"/>
</dbReference>
<comment type="caution">
    <text evidence="1">The sequence shown here is derived from an EMBL/GenBank/DDBJ whole genome shotgun (WGS) entry which is preliminary data.</text>
</comment>
<evidence type="ECO:0000313" key="2">
    <source>
        <dbReference type="Proteomes" id="UP000241986"/>
    </source>
</evidence>
<reference evidence="1 2" key="1">
    <citation type="submission" date="2018-03" db="EMBL/GenBank/DDBJ databases">
        <title>Aeromonas veronii whole genome sequencing and analysis.</title>
        <authorList>
            <person name="Xie H."/>
            <person name="Liu T."/>
            <person name="Wang K."/>
        </authorList>
    </citation>
    <scope>NUCLEOTIDE SEQUENCE [LARGE SCALE GENOMIC DNA]</scope>
    <source>
        <strain evidence="1 2">XH.VA.1</strain>
    </source>
</reference>
<evidence type="ECO:0000313" key="1">
    <source>
        <dbReference type="EMBL" id="PTH78213.1"/>
    </source>
</evidence>
<proteinExistence type="predicted"/>
<sequence>MLLEQYEKIREFEQRSSANAIVGSDLSNQEDRTLLYGYTVERETVHVYLYGGEIFCVTYFYKEEPKLKQITTNRDYLPNKRAYPEQCDYEFCHLLLKHDQQISFTTFNEETAKKKTGKYMGEVLPEHI</sequence>
<accession>A0A2T4MUI1</accession>
<dbReference type="EMBL" id="PZKL01000060">
    <property type="protein sequence ID" value="PTH78213.1"/>
    <property type="molecule type" value="Genomic_DNA"/>
</dbReference>
<name>A0A2T4MUI1_AERVE</name>
<dbReference type="AlphaFoldDB" id="A0A2T4MUI1"/>
<gene>
    <name evidence="1" type="ORF">DAA48_25765</name>
</gene>